<dbReference type="EMBL" id="CP029803">
    <property type="protein sequence ID" value="AWT60309.1"/>
    <property type="molecule type" value="Genomic_DNA"/>
</dbReference>
<proteinExistence type="predicted"/>
<dbReference type="Pfam" id="PF07977">
    <property type="entry name" value="FabA"/>
    <property type="match status" value="1"/>
</dbReference>
<reference evidence="2 3" key="1">
    <citation type="submission" date="2018-06" db="EMBL/GenBank/DDBJ databases">
        <title>Draft Genome Sequence of a Novel Marine Bacterium Related to the Verrucomicrobia.</title>
        <authorList>
            <person name="Vosseberg J."/>
            <person name="Martijn J."/>
            <person name="Ettema T.J.G."/>
        </authorList>
    </citation>
    <scope>NUCLEOTIDE SEQUENCE [LARGE SCALE GENOMIC DNA]</scope>
    <source>
        <strain evidence="2">TARA_B100001123</strain>
    </source>
</reference>
<keyword evidence="1 2" id="KW-0456">Lyase</keyword>
<evidence type="ECO:0000256" key="1">
    <source>
        <dbReference type="ARBA" id="ARBA00023239"/>
    </source>
</evidence>
<evidence type="ECO:0000313" key="3">
    <source>
        <dbReference type="Proteomes" id="UP000247465"/>
    </source>
</evidence>
<accession>A0A2Z4ADG7</accession>
<evidence type="ECO:0000313" key="2">
    <source>
        <dbReference type="EMBL" id="AWT60309.1"/>
    </source>
</evidence>
<protein>
    <submittedName>
        <fullName evidence="2">3-hydroxyacyl-[acyl-carrier-protein] dehydratase FabZ</fullName>
        <ecNumber evidence="2">4.2.1.59</ecNumber>
    </submittedName>
</protein>
<dbReference type="InterPro" id="IPR029069">
    <property type="entry name" value="HotDog_dom_sf"/>
</dbReference>
<dbReference type="KEGG" id="mtar:DF168_01515"/>
<dbReference type="EC" id="4.2.1.59" evidence="2"/>
<dbReference type="Proteomes" id="UP000247465">
    <property type="component" value="Chromosome"/>
</dbReference>
<dbReference type="GO" id="GO:0019171">
    <property type="term" value="F:(3R)-hydroxyacyl-[acyl-carrier-protein] dehydratase activity"/>
    <property type="evidence" value="ECO:0007669"/>
    <property type="project" value="UniProtKB-EC"/>
</dbReference>
<dbReference type="Gene3D" id="3.10.129.10">
    <property type="entry name" value="Hotdog Thioesterase"/>
    <property type="match status" value="1"/>
</dbReference>
<dbReference type="PANTHER" id="PTHR30272:SF1">
    <property type="entry name" value="3-HYDROXYACYL-[ACYL-CARRIER-PROTEIN] DEHYDRATASE"/>
    <property type="match status" value="1"/>
</dbReference>
<dbReference type="CDD" id="cd01288">
    <property type="entry name" value="FabZ"/>
    <property type="match status" value="1"/>
</dbReference>
<organism evidence="2 3">
    <name type="scientific">Candidatus Moanibacter tarae</name>
    <dbReference type="NCBI Taxonomy" id="2200854"/>
    <lineage>
        <taxon>Bacteria</taxon>
        <taxon>Pseudomonadati</taxon>
        <taxon>Verrucomicrobiota</taxon>
        <taxon>Opitutia</taxon>
        <taxon>Puniceicoccales</taxon>
        <taxon>Puniceicoccales incertae sedis</taxon>
        <taxon>Candidatus Moanibacter</taxon>
    </lineage>
</organism>
<dbReference type="AlphaFoldDB" id="A0A2Z4ADG7"/>
<dbReference type="PANTHER" id="PTHR30272">
    <property type="entry name" value="3-HYDROXYACYL-[ACYL-CARRIER-PROTEIN] DEHYDRATASE"/>
    <property type="match status" value="1"/>
</dbReference>
<gene>
    <name evidence="2" type="primary">fabZ_1</name>
    <name evidence="2" type="ORF">DF168_01515</name>
</gene>
<dbReference type="InterPro" id="IPR013114">
    <property type="entry name" value="FabA_FabZ"/>
</dbReference>
<sequence length="143" mass="16030">MDEILELIPHRPPFLFVDGLIEVTAKKAVTKRLIREDEPQFKGHYPENPIMPGVLLCEAVFQTGAILLVKRFREGGVSIEGSTPVLSKITEAKFKNIVRPGEELEIEAIYLESRLGKFHFLKGSAKRDDGRLALTIDFSLALV</sequence>
<name>A0A2Z4ADG7_9BACT</name>
<dbReference type="SUPFAM" id="SSF54637">
    <property type="entry name" value="Thioesterase/thiol ester dehydrase-isomerase"/>
    <property type="match status" value="1"/>
</dbReference>